<organism evidence="1 2">
    <name type="scientific">Beauveria bassiana D1-5</name>
    <dbReference type="NCBI Taxonomy" id="1245745"/>
    <lineage>
        <taxon>Eukaryota</taxon>
        <taxon>Fungi</taxon>
        <taxon>Dikarya</taxon>
        <taxon>Ascomycota</taxon>
        <taxon>Pezizomycotina</taxon>
        <taxon>Sordariomycetes</taxon>
        <taxon>Hypocreomycetidae</taxon>
        <taxon>Hypocreales</taxon>
        <taxon>Cordycipitaceae</taxon>
        <taxon>Beauveria</taxon>
    </lineage>
</organism>
<dbReference type="EMBL" id="ANFO01000117">
    <property type="protein sequence ID" value="KGQ12457.1"/>
    <property type="molecule type" value="Genomic_DNA"/>
</dbReference>
<proteinExistence type="predicted"/>
<accession>A0A0A2W1E3</accession>
<gene>
    <name evidence="1" type="ORF">BBAD15_g1787</name>
</gene>
<sequence length="181" mass="19789">MTNPTRMSPGATHVFESISSLTTTAAVVLDQVPRVKSPLLRLVPELEARYDRTRGACGVMQGHSTDGMGVSGQSYPNSAASYDYRVSERSGGTNHNFSTISLAYVWNVALSRLFAGMASRWPLRRLDSQGCQLPWPDFSSALTAVSTDTNTLLVNRIVTKLGEMQFDCDAKGQKANTRARR</sequence>
<dbReference type="HOGENOM" id="CLU_1488749_0_0_1"/>
<dbReference type="Proteomes" id="UP000030106">
    <property type="component" value="Unassembled WGS sequence"/>
</dbReference>
<dbReference type="AlphaFoldDB" id="A0A0A2W1E3"/>
<reference evidence="1 2" key="1">
    <citation type="submission" date="2012-10" db="EMBL/GenBank/DDBJ databases">
        <title>Genome sequencing and analysis of entomopathogenic fungi Beauveria bassiana D1-5.</title>
        <authorList>
            <person name="Li Q."/>
            <person name="Wang L."/>
            <person name="Zhang Z."/>
            <person name="Wang Q."/>
            <person name="Ren J."/>
            <person name="Wang M."/>
            <person name="Xu W."/>
            <person name="Wang J."/>
            <person name="Lu Y."/>
            <person name="Du Q."/>
            <person name="Sun Z."/>
        </authorList>
    </citation>
    <scope>NUCLEOTIDE SEQUENCE [LARGE SCALE GENOMIC DNA]</scope>
    <source>
        <strain evidence="1 2">D1-5</strain>
    </source>
</reference>
<evidence type="ECO:0000313" key="1">
    <source>
        <dbReference type="EMBL" id="KGQ12457.1"/>
    </source>
</evidence>
<name>A0A0A2W1E3_BEABA</name>
<evidence type="ECO:0000313" key="2">
    <source>
        <dbReference type="Proteomes" id="UP000030106"/>
    </source>
</evidence>
<protein>
    <submittedName>
        <fullName evidence="1">Uncharacterized protein</fullName>
    </submittedName>
</protein>
<comment type="caution">
    <text evidence="1">The sequence shown here is derived from an EMBL/GenBank/DDBJ whole genome shotgun (WGS) entry which is preliminary data.</text>
</comment>